<evidence type="ECO:0000313" key="3">
    <source>
        <dbReference type="Proteomes" id="UP000286045"/>
    </source>
</evidence>
<protein>
    <recommendedName>
        <fullName evidence="4">Transcription factor domain-containing protein</fullName>
    </recommendedName>
</protein>
<feature type="region of interest" description="Disordered" evidence="1">
    <location>
        <begin position="122"/>
        <end position="143"/>
    </location>
</feature>
<organism evidence="2 3">
    <name type="scientific">Xylaria grammica</name>
    <dbReference type="NCBI Taxonomy" id="363999"/>
    <lineage>
        <taxon>Eukaryota</taxon>
        <taxon>Fungi</taxon>
        <taxon>Dikarya</taxon>
        <taxon>Ascomycota</taxon>
        <taxon>Pezizomycotina</taxon>
        <taxon>Sordariomycetes</taxon>
        <taxon>Xylariomycetidae</taxon>
        <taxon>Xylariales</taxon>
        <taxon>Xylariaceae</taxon>
        <taxon>Xylaria</taxon>
    </lineage>
</organism>
<dbReference type="InterPro" id="IPR053187">
    <property type="entry name" value="Notoamide_regulator"/>
</dbReference>
<accession>A0A439CU68</accession>
<dbReference type="PANTHER" id="PTHR47256">
    <property type="entry name" value="ZN(II)2CYS6 TRANSCRIPTION FACTOR (EUROFUNG)-RELATED"/>
    <property type="match status" value="1"/>
</dbReference>
<evidence type="ECO:0008006" key="4">
    <source>
        <dbReference type="Google" id="ProtNLM"/>
    </source>
</evidence>
<gene>
    <name evidence="2" type="ORF">EKO27_g9380</name>
</gene>
<proteinExistence type="predicted"/>
<sequence length="720" mass="80878">MQRGKYPRILPAAPTVPAGQSSTYGNPGGTGKEPRKRLSSQPRPGACIDCRARKTKESITIPAYLGHSKSHRGQSVCVYPERLVNGHKAIELVELLKSLPEERSTALLKRLREKGDPASVIAEFKGGTNEGGSPSKLDSWEPRQPQSSLEAELMANNSRGFPALQPIDPIVLARSNLLRPAPPGLLPGHLDFGEAVLPQVASSEYPETPRQPGEYCDERLQYLQVGFWTGIKVSSDFAARVISTYIKTDHPLLGLFNPHLFISDLVGQNTRFCSKFLFHALMYLGCQMYSSFDQNAIQYASEFCQTAEALWKTEGDSYPSMAGAVLLSISLMGHGKDHAVLRYATDAMRMGTRLHLFGGDIPHTVSGYEQSAGIINDDLIAQCHAAWGVFNWNVIVSMFYRQPGSETPASAPTVPIPGETNNEMRDGRASDEVDGTEEGGEEDEDDNPSEESIARRIFPVLCNFWRLVHEARWIYYSGYQTPPHYLRETLVEYAYRELIAWIETIPSSLLRRDQTPHYVIVFHIWFHTAILDMWQPFVYKEAPGVPRLRTFTARDSTPDAVYAASVNQLKQLVVEYRSRHAVSTYSILWHNGLIYLANAMLRCTDPEWHLYLLLCIYGYERLNRTYRISEVITQGLLTMTMRDTNMTGSEAYKIMEELKKRGLLDVNEGLEDKIRATFMVDLNLALTNPEAAKAENMANEFTDLATFQDLVDLDPDSMET</sequence>
<reference evidence="2 3" key="1">
    <citation type="submission" date="2018-12" db="EMBL/GenBank/DDBJ databases">
        <title>Draft genome sequence of Xylaria grammica IHI A82.</title>
        <authorList>
            <person name="Buettner E."/>
            <person name="Kellner H."/>
        </authorList>
    </citation>
    <scope>NUCLEOTIDE SEQUENCE [LARGE SCALE GENOMIC DNA]</scope>
    <source>
        <strain evidence="2 3">IHI A82</strain>
    </source>
</reference>
<dbReference type="EMBL" id="RYZI01000407">
    <property type="protein sequence ID" value="RWA05724.1"/>
    <property type="molecule type" value="Genomic_DNA"/>
</dbReference>
<feature type="region of interest" description="Disordered" evidence="1">
    <location>
        <begin position="1"/>
        <end position="46"/>
    </location>
</feature>
<dbReference type="STRING" id="363999.A0A439CU68"/>
<evidence type="ECO:0000313" key="2">
    <source>
        <dbReference type="EMBL" id="RWA05724.1"/>
    </source>
</evidence>
<evidence type="ECO:0000256" key="1">
    <source>
        <dbReference type="SAM" id="MobiDB-lite"/>
    </source>
</evidence>
<name>A0A439CU68_9PEZI</name>
<feature type="compositionally biased region" description="Acidic residues" evidence="1">
    <location>
        <begin position="432"/>
        <end position="449"/>
    </location>
</feature>
<dbReference type="CDD" id="cd12148">
    <property type="entry name" value="fungal_TF_MHR"/>
    <property type="match status" value="1"/>
</dbReference>
<dbReference type="PANTHER" id="PTHR47256:SF1">
    <property type="entry name" value="ZN(II)2CYS6 TRANSCRIPTION FACTOR (EUROFUNG)"/>
    <property type="match status" value="1"/>
</dbReference>
<keyword evidence="3" id="KW-1185">Reference proteome</keyword>
<comment type="caution">
    <text evidence="2">The sequence shown here is derived from an EMBL/GenBank/DDBJ whole genome shotgun (WGS) entry which is preliminary data.</text>
</comment>
<feature type="region of interest" description="Disordered" evidence="1">
    <location>
        <begin position="405"/>
        <end position="451"/>
    </location>
</feature>
<dbReference type="AlphaFoldDB" id="A0A439CU68"/>
<feature type="compositionally biased region" description="Basic and acidic residues" evidence="1">
    <location>
        <begin position="422"/>
        <end position="431"/>
    </location>
</feature>
<dbReference type="Proteomes" id="UP000286045">
    <property type="component" value="Unassembled WGS sequence"/>
</dbReference>